<sequence>MPTRAAIYLRISLDRAGDEAAVERQLEDCLAIIAQRGWTQAGEPYVDNSVSASKRNVARPEYDRMVADYQRGLFDALVCYDLDRLTRQPRQLEDWIDAAEERGLVLVTANGEADLSTDGGRMFARVKAAVARSEIERKGARHRRANEQRIAQGRPLPGRRRYGYERDGVTPREDEAAIVRRIFAEVAGGATLRAVALGLLRDEVPHGTGKGWSTVRLRAMLTNPSYGGLLHAHGQTHDSSVIAPIVDPALAEEVRAILSDEKRRTTPGPGRRHIGSGIVLCGVEGCGRPLSVHSGYYVCKITTGARTATALRDKSKHVGIYVPKLDRILRQHMAEALLTTSPEELSGDEPEATAPLVAKLDKLEAATHSIVADRDEGLVSAEVARSRLIALRDERKAVEEALDAARAARTSSASLVTLAQELQPGGPAGPLRDFFRVRDEVVERLEGLDVDRQRDALRQLLAVEVAPGSSHDKGRVKVWHLVADHLNPGADAGADVALGAV</sequence>
<dbReference type="PROSITE" id="PS51737">
    <property type="entry name" value="RECOMBINASE_DNA_BIND"/>
    <property type="match status" value="1"/>
</dbReference>
<feature type="coiled-coil region" evidence="1">
    <location>
        <begin position="381"/>
        <end position="408"/>
    </location>
</feature>
<evidence type="ECO:0000259" key="3">
    <source>
        <dbReference type="PROSITE" id="PS51736"/>
    </source>
</evidence>
<dbReference type="InterPro" id="IPR050639">
    <property type="entry name" value="SSR_resolvase"/>
</dbReference>
<name>A0AAF0CK35_9CAUD</name>
<dbReference type="SMART" id="SM00857">
    <property type="entry name" value="Resolvase"/>
    <property type="match status" value="1"/>
</dbReference>
<dbReference type="Proteomes" id="UP001219759">
    <property type="component" value="Segment"/>
</dbReference>
<dbReference type="PANTHER" id="PTHR30461:SF23">
    <property type="entry name" value="DNA RECOMBINASE-RELATED"/>
    <property type="match status" value="1"/>
</dbReference>
<gene>
    <name evidence="5" type="primary">62</name>
    <name evidence="5" type="ORF">SEA_CARON_62</name>
</gene>
<evidence type="ECO:0000259" key="4">
    <source>
        <dbReference type="PROSITE" id="PS51737"/>
    </source>
</evidence>
<evidence type="ECO:0000313" key="6">
    <source>
        <dbReference type="Proteomes" id="UP001219759"/>
    </source>
</evidence>
<dbReference type="InterPro" id="IPR038109">
    <property type="entry name" value="DNA_bind_recomb_sf"/>
</dbReference>
<protein>
    <submittedName>
        <fullName evidence="5">Serine integrase</fullName>
    </submittedName>
</protein>
<evidence type="ECO:0000256" key="2">
    <source>
        <dbReference type="SAM" id="MobiDB-lite"/>
    </source>
</evidence>
<keyword evidence="1" id="KW-0175">Coiled coil</keyword>
<dbReference type="PROSITE" id="PS51736">
    <property type="entry name" value="RECOMBINASES_3"/>
    <property type="match status" value="1"/>
</dbReference>
<feature type="domain" description="Resolvase/invertase-type recombinase catalytic" evidence="3">
    <location>
        <begin position="4"/>
        <end position="153"/>
    </location>
</feature>
<dbReference type="EMBL" id="OQ190481">
    <property type="protein sequence ID" value="WDS52088.1"/>
    <property type="molecule type" value="Genomic_DNA"/>
</dbReference>
<dbReference type="Pfam" id="PF07508">
    <property type="entry name" value="Recombinase"/>
    <property type="match status" value="1"/>
</dbReference>
<dbReference type="InterPro" id="IPR011109">
    <property type="entry name" value="DNA_bind_recombinase_dom"/>
</dbReference>
<reference evidence="6" key="1">
    <citation type="submission" date="2023-01" db="EMBL/GenBank/DDBJ databases">
        <authorList>
            <person name="Bendele M."/>
            <person name="Baldwin A.R."/>
            <person name="Chauncey H.A."/>
            <person name="Connelly K.A."/>
            <person name="Daniel I."/>
            <person name="Fitzgerald E.B."/>
            <person name="McKinney B.E."/>
            <person name="Murray D.M."/>
            <person name="Parshall S."/>
            <person name="Stokes L.T."/>
            <person name="Tanaka K.N."/>
            <person name="Vinson E.C."/>
            <person name="Klevikis C."/>
            <person name="Temple L."/>
            <person name="Utz L."/>
            <person name="Rinehart C.A."/>
            <person name="Garlena R.A."/>
            <person name="Russell D.A."/>
            <person name="Jacobs-Sera D."/>
            <person name="Hatfull G.F."/>
        </authorList>
    </citation>
    <scope>NUCLEOTIDE SEQUENCE [LARGE SCALE GENOMIC DNA]</scope>
</reference>
<feature type="domain" description="Recombinase" evidence="4">
    <location>
        <begin position="161"/>
        <end position="264"/>
    </location>
</feature>
<dbReference type="SUPFAM" id="SSF53041">
    <property type="entry name" value="Resolvase-like"/>
    <property type="match status" value="1"/>
</dbReference>
<keyword evidence="6" id="KW-1185">Reference proteome</keyword>
<organism evidence="5 6">
    <name type="scientific">Microbacterium phage Caron</name>
    <dbReference type="NCBI Taxonomy" id="3028494"/>
    <lineage>
        <taxon>Viruses</taxon>
        <taxon>Duplodnaviria</taxon>
        <taxon>Heunggongvirae</taxon>
        <taxon>Uroviricota</taxon>
        <taxon>Caudoviricetes</taxon>
        <taxon>Casidaviridae</taxon>
        <taxon>Barnstormervirus</taxon>
        <taxon>Barnstormervirus caron</taxon>
    </lineage>
</organism>
<accession>A0AAF0CK35</accession>
<proteinExistence type="predicted"/>
<dbReference type="CDD" id="cd00338">
    <property type="entry name" value="Ser_Recombinase"/>
    <property type="match status" value="1"/>
</dbReference>
<evidence type="ECO:0000256" key="1">
    <source>
        <dbReference type="SAM" id="Coils"/>
    </source>
</evidence>
<dbReference type="InterPro" id="IPR036162">
    <property type="entry name" value="Resolvase-like_N_sf"/>
</dbReference>
<dbReference type="InterPro" id="IPR006119">
    <property type="entry name" value="Resolv_N"/>
</dbReference>
<dbReference type="Gene3D" id="3.40.50.1390">
    <property type="entry name" value="Resolvase, N-terminal catalytic domain"/>
    <property type="match status" value="1"/>
</dbReference>
<dbReference type="PANTHER" id="PTHR30461">
    <property type="entry name" value="DNA-INVERTASE FROM LAMBDOID PROPHAGE"/>
    <property type="match status" value="1"/>
</dbReference>
<dbReference type="Gene3D" id="3.90.1750.20">
    <property type="entry name" value="Putative Large Serine Recombinase, Chain B, Domain 2"/>
    <property type="match status" value="1"/>
</dbReference>
<dbReference type="GO" id="GO:0000150">
    <property type="term" value="F:DNA strand exchange activity"/>
    <property type="evidence" value="ECO:0007669"/>
    <property type="project" value="InterPro"/>
</dbReference>
<evidence type="ECO:0000313" key="5">
    <source>
        <dbReference type="EMBL" id="WDS52088.1"/>
    </source>
</evidence>
<dbReference type="Pfam" id="PF00239">
    <property type="entry name" value="Resolvase"/>
    <property type="match status" value="1"/>
</dbReference>
<dbReference type="GO" id="GO:0003677">
    <property type="term" value="F:DNA binding"/>
    <property type="evidence" value="ECO:0007669"/>
    <property type="project" value="InterPro"/>
</dbReference>
<feature type="region of interest" description="Disordered" evidence="2">
    <location>
        <begin position="137"/>
        <end position="168"/>
    </location>
</feature>